<organism evidence="1 2">
    <name type="scientific">Bradyrhizobium japonicum</name>
    <dbReference type="NCBI Taxonomy" id="375"/>
    <lineage>
        <taxon>Bacteria</taxon>
        <taxon>Pseudomonadati</taxon>
        <taxon>Pseudomonadota</taxon>
        <taxon>Alphaproteobacteria</taxon>
        <taxon>Hyphomicrobiales</taxon>
        <taxon>Nitrobacteraceae</taxon>
        <taxon>Bradyrhizobium</taxon>
    </lineage>
</organism>
<dbReference type="InterPro" id="IPR019285">
    <property type="entry name" value="DUF2336"/>
</dbReference>
<accession>A0A0A3Y3M1</accession>
<name>A0A0A3Y3M1_BRAJP</name>
<proteinExistence type="predicted"/>
<dbReference type="AlphaFoldDB" id="A0A0A3Y3M1"/>
<dbReference type="Proteomes" id="UP000030377">
    <property type="component" value="Unassembled WGS sequence"/>
</dbReference>
<evidence type="ECO:0000313" key="2">
    <source>
        <dbReference type="Proteomes" id="UP000030377"/>
    </source>
</evidence>
<dbReference type="RefSeq" id="WP_028159000.1">
    <property type="nucleotide sequence ID" value="NZ_CP081350.1"/>
</dbReference>
<reference evidence="1 2" key="1">
    <citation type="submission" date="2014-09" db="EMBL/GenBank/DDBJ databases">
        <title>Draft genome of Bradyrhizobium japonicum Is-34.</title>
        <authorList>
            <person name="Tsurumaru H."/>
            <person name="Yamakawa T."/>
            <person name="Hashimoto S."/>
            <person name="Okizaki K."/>
            <person name="Kanesaki Y."/>
            <person name="Yoshikawa H."/>
            <person name="Yajima S."/>
        </authorList>
    </citation>
    <scope>NUCLEOTIDE SEQUENCE [LARGE SCALE GENOMIC DNA]</scope>
    <source>
        <strain evidence="1 2">Is-34</strain>
    </source>
</reference>
<dbReference type="STRING" id="375.BKD09_RS39830"/>
<comment type="caution">
    <text evidence="1">The sequence shown here is derived from an EMBL/GenBank/DDBJ whole genome shotgun (WGS) entry which is preliminary data.</text>
</comment>
<dbReference type="EMBL" id="JRPN01000006">
    <property type="protein sequence ID" value="KGT79961.1"/>
    <property type="molecule type" value="Genomic_DNA"/>
</dbReference>
<evidence type="ECO:0008006" key="3">
    <source>
        <dbReference type="Google" id="ProtNLM"/>
    </source>
</evidence>
<evidence type="ECO:0000313" key="1">
    <source>
        <dbReference type="EMBL" id="KGT79961.1"/>
    </source>
</evidence>
<gene>
    <name evidence="1" type="ORF">MA20_10180</name>
</gene>
<protein>
    <recommendedName>
        <fullName evidence="3">DUF2336 domain-containing protein</fullName>
    </recommendedName>
</protein>
<dbReference type="Pfam" id="PF10098">
    <property type="entry name" value="DUF2336"/>
    <property type="match status" value="1"/>
</dbReference>
<sequence length="371" mass="41006">MAAITSFLAELDEAVARGNPESCLRALWHAADILIAGTYSEEQIWTFGEVIGRLAQEIEASARAKLAGKLACSPNAPYALTRQMASDDCIDVAWPVLSQSERLDTETLIACAKNKSQQHLLAISKRQTVPEAVTDVLVVRGSPEVATSVASNAGASLSKSGFLHLVRRSEGDSILAESVGLRKDIPRHLFHQLIAKASEEVRQKLKRERPDIEHQVHRVVVDVTGAIHARFGPASKDYFTAKRTVAKLHERGELTEDKVFELAHSLKFNETTVALSLLCQLPIDVAERALIEKDREPVLILAKSLDCSWPTTMALLFLGAPNYRITAGELDQLKTDFHRLNVKACREVVTIYRTRKEEVFGGSSQPPRRMI</sequence>